<dbReference type="RefSeq" id="WP_242773397.1">
    <property type="nucleotide sequence ID" value="NZ_JALDAY010000012.1"/>
</dbReference>
<dbReference type="InterPro" id="IPR011037">
    <property type="entry name" value="Pyrv_Knase-like_insert_dom_sf"/>
</dbReference>
<dbReference type="PROSITE" id="PS51340">
    <property type="entry name" value="MOSC"/>
    <property type="match status" value="1"/>
</dbReference>
<keyword evidence="3" id="KW-1185">Reference proteome</keyword>
<dbReference type="SUPFAM" id="SSF50800">
    <property type="entry name" value="PK beta-barrel domain-like"/>
    <property type="match status" value="1"/>
</dbReference>
<evidence type="ECO:0000259" key="1">
    <source>
        <dbReference type="PROSITE" id="PS51340"/>
    </source>
</evidence>
<evidence type="ECO:0000313" key="3">
    <source>
        <dbReference type="Proteomes" id="UP001165269"/>
    </source>
</evidence>
<accession>A0ABS9YHA2</accession>
<evidence type="ECO:0000313" key="2">
    <source>
        <dbReference type="EMBL" id="MCI3276632.1"/>
    </source>
</evidence>
<name>A0ABS9YHA2_9ACTN</name>
<gene>
    <name evidence="2" type="ORF">MQP27_36715</name>
</gene>
<dbReference type="InterPro" id="IPR005303">
    <property type="entry name" value="MOCOS_middle"/>
</dbReference>
<dbReference type="Proteomes" id="UP001165269">
    <property type="component" value="Unassembled WGS sequence"/>
</dbReference>
<dbReference type="Pfam" id="PF03476">
    <property type="entry name" value="MOSC_N"/>
    <property type="match status" value="1"/>
</dbReference>
<feature type="domain" description="MOSC" evidence="1">
    <location>
        <begin position="114"/>
        <end position="273"/>
    </location>
</feature>
<proteinExistence type="predicted"/>
<dbReference type="Gene3D" id="2.40.33.20">
    <property type="entry name" value="PK beta-barrel domain-like"/>
    <property type="match status" value="1"/>
</dbReference>
<protein>
    <submittedName>
        <fullName evidence="2">MOSC domain-containing protein</fullName>
    </submittedName>
</protein>
<comment type="caution">
    <text evidence="2">The sequence shown here is derived from an EMBL/GenBank/DDBJ whole genome shotgun (WGS) entry which is preliminary data.</text>
</comment>
<dbReference type="EMBL" id="JALDAY010000012">
    <property type="protein sequence ID" value="MCI3276632.1"/>
    <property type="molecule type" value="Genomic_DNA"/>
</dbReference>
<reference evidence="2" key="1">
    <citation type="submission" date="2022-03" db="EMBL/GenBank/DDBJ databases">
        <title>Streptomyces 7R015 and 7R016 isolated from Barleria lupulina in Thailand.</title>
        <authorList>
            <person name="Kanchanasin P."/>
            <person name="Phongsopitanun W."/>
            <person name="Tanasupawat S."/>
        </authorList>
    </citation>
    <scope>NUCLEOTIDE SEQUENCE</scope>
    <source>
        <strain evidence="2">7R015</strain>
    </source>
</reference>
<organism evidence="2 3">
    <name type="scientific">Streptomyces cylindrosporus</name>
    <dbReference type="NCBI Taxonomy" id="2927583"/>
    <lineage>
        <taxon>Bacteria</taxon>
        <taxon>Bacillati</taxon>
        <taxon>Actinomycetota</taxon>
        <taxon>Actinomycetes</taxon>
        <taxon>Kitasatosporales</taxon>
        <taxon>Streptomycetaceae</taxon>
        <taxon>Streptomyces</taxon>
    </lineage>
</organism>
<sequence length="273" mass="28750">MTLGPVAALYRYPVKSMLGERLDAVGITGRGLTGDRGYALLDEETGKVASAKSPRLWRQLLTCTATLTPTGPRITTPDGTELPDADALSVLLGRKVALTDVPPPGGELDRSRPDEVLAAGPDAQVAADIVRFGSASPPGTFFDFAPVHLITTSTLARIAELSPGGTAEAARYRPNLLIDTGGTDGSGFVEHTWVGQELHIGEELTLRVIASTPRCAVPTLAHGHLPRDPDALRVLAHHNRVPALPGRAAEPCAGVYAQVVRGGWVREGDAVRI</sequence>
<dbReference type="Pfam" id="PF03473">
    <property type="entry name" value="MOSC"/>
    <property type="match status" value="1"/>
</dbReference>
<dbReference type="InterPro" id="IPR005302">
    <property type="entry name" value="MoCF_Sase_C"/>
</dbReference>